<accession>K9WEJ0</accession>
<gene>
    <name evidence="3" type="ORF">Mic7113_2414</name>
</gene>
<dbReference type="Proteomes" id="UP000010471">
    <property type="component" value="Chromosome"/>
</dbReference>
<feature type="region of interest" description="Disordered" evidence="1">
    <location>
        <begin position="25"/>
        <end position="59"/>
    </location>
</feature>
<dbReference type="PROSITE" id="PS51257">
    <property type="entry name" value="PROKAR_LIPOPROTEIN"/>
    <property type="match status" value="1"/>
</dbReference>
<feature type="compositionally biased region" description="Polar residues" evidence="1">
    <location>
        <begin position="25"/>
        <end position="50"/>
    </location>
</feature>
<sequence>MRKLLYLLSGIVVLSTSIACASQTDQPGNGATHQNASTVTSIDSSTASKSRPNKKTVTDEWTQRQIPVKLFNQNGFPFTTYFPENDFVVESAAADEGMGVWFYSKASGKKYQSAYVHFFFPAQSQNLEGMRSSVVGKRGLMETNKWTVKRRTQNVPYRWAKERIDFEKKQGNKSIMGTVYLGEYKGKAFRVTEHFPADYGDGFAPRASIILKELQLNN</sequence>
<dbReference type="OrthoDB" id="463882at2"/>
<feature type="chain" id="PRO_5003937258" description="Lipoprotein" evidence="2">
    <location>
        <begin position="22"/>
        <end position="218"/>
    </location>
</feature>
<evidence type="ECO:0000256" key="2">
    <source>
        <dbReference type="SAM" id="SignalP"/>
    </source>
</evidence>
<reference evidence="3 4" key="1">
    <citation type="submission" date="2012-06" db="EMBL/GenBank/DDBJ databases">
        <title>Finished chromosome of genome of Microcoleus sp. PCC 7113.</title>
        <authorList>
            <consortium name="US DOE Joint Genome Institute"/>
            <person name="Gugger M."/>
            <person name="Coursin T."/>
            <person name="Rippka R."/>
            <person name="Tandeau De Marsac N."/>
            <person name="Huntemann M."/>
            <person name="Wei C.-L."/>
            <person name="Han J."/>
            <person name="Detter J.C."/>
            <person name="Han C."/>
            <person name="Tapia R."/>
            <person name="Chen A."/>
            <person name="Kyrpides N."/>
            <person name="Mavromatis K."/>
            <person name="Markowitz V."/>
            <person name="Szeto E."/>
            <person name="Ivanova N."/>
            <person name="Pagani I."/>
            <person name="Pati A."/>
            <person name="Goodwin L."/>
            <person name="Nordberg H.P."/>
            <person name="Cantor M.N."/>
            <person name="Hua S.X."/>
            <person name="Woyke T."/>
            <person name="Kerfeld C.A."/>
        </authorList>
    </citation>
    <scope>NUCLEOTIDE SEQUENCE [LARGE SCALE GENOMIC DNA]</scope>
    <source>
        <strain evidence="3 4">PCC 7113</strain>
    </source>
</reference>
<name>K9WEJ0_9CYAN</name>
<keyword evidence="2" id="KW-0732">Signal</keyword>
<dbReference type="RefSeq" id="WP_015182365.1">
    <property type="nucleotide sequence ID" value="NC_019738.1"/>
</dbReference>
<keyword evidence="4" id="KW-1185">Reference proteome</keyword>
<dbReference type="AlphaFoldDB" id="K9WEJ0"/>
<feature type="signal peptide" evidence="2">
    <location>
        <begin position="1"/>
        <end position="21"/>
    </location>
</feature>
<dbReference type="KEGG" id="mic:Mic7113_2414"/>
<evidence type="ECO:0008006" key="5">
    <source>
        <dbReference type="Google" id="ProtNLM"/>
    </source>
</evidence>
<evidence type="ECO:0000256" key="1">
    <source>
        <dbReference type="SAM" id="MobiDB-lite"/>
    </source>
</evidence>
<evidence type="ECO:0000313" key="4">
    <source>
        <dbReference type="Proteomes" id="UP000010471"/>
    </source>
</evidence>
<dbReference type="eggNOG" id="ENOG5032UFD">
    <property type="taxonomic scope" value="Bacteria"/>
</dbReference>
<dbReference type="HOGENOM" id="CLU_110190_0_0_3"/>
<dbReference type="EMBL" id="CP003630">
    <property type="protein sequence ID" value="AFZ18216.1"/>
    <property type="molecule type" value="Genomic_DNA"/>
</dbReference>
<organism evidence="3 4">
    <name type="scientific">Allocoleopsis franciscana PCC 7113</name>
    <dbReference type="NCBI Taxonomy" id="1173027"/>
    <lineage>
        <taxon>Bacteria</taxon>
        <taxon>Bacillati</taxon>
        <taxon>Cyanobacteriota</taxon>
        <taxon>Cyanophyceae</taxon>
        <taxon>Coleofasciculales</taxon>
        <taxon>Coleofasciculaceae</taxon>
        <taxon>Allocoleopsis</taxon>
        <taxon>Allocoleopsis franciscana</taxon>
    </lineage>
</organism>
<evidence type="ECO:0000313" key="3">
    <source>
        <dbReference type="EMBL" id="AFZ18216.1"/>
    </source>
</evidence>
<protein>
    <recommendedName>
        <fullName evidence="5">Lipoprotein</fullName>
    </recommendedName>
</protein>
<proteinExistence type="predicted"/>